<evidence type="ECO:0000313" key="3">
    <source>
        <dbReference type="Proteomes" id="UP000515703"/>
    </source>
</evidence>
<reference evidence="2 3" key="1">
    <citation type="submission" date="2020-08" db="EMBL/GenBank/DDBJ databases">
        <title>Draft genome sequencing of an Anaerocolumna strain isolated from anoxic soil subjected to BSD treatment.</title>
        <authorList>
            <person name="Uek A."/>
            <person name="Tonouchi A."/>
        </authorList>
    </citation>
    <scope>NUCLEOTIDE SEQUENCE [LARGE SCALE GENOMIC DNA]</scope>
    <source>
        <strain evidence="2 3">CTTW</strain>
    </source>
</reference>
<evidence type="ECO:0000313" key="2">
    <source>
        <dbReference type="EMBL" id="BCJ98333.1"/>
    </source>
</evidence>
<organism evidence="2 3">
    <name type="scientific">Anaerocolumna chitinilytica</name>
    <dbReference type="NCBI Taxonomy" id="1727145"/>
    <lineage>
        <taxon>Bacteria</taxon>
        <taxon>Bacillati</taxon>
        <taxon>Bacillota</taxon>
        <taxon>Clostridia</taxon>
        <taxon>Lachnospirales</taxon>
        <taxon>Lachnospiraceae</taxon>
        <taxon>Anaerocolumna</taxon>
    </lineage>
</organism>
<dbReference type="AlphaFoldDB" id="A0A7I8DIP8"/>
<sequence>MSNIKMFDQKHLSTTQRIKIEKGLNDGLSFAAIARTIDKHPSTVAKEVKKYRYFPPKKNQEKPLQCARFKECQMRFLCDKKDCVKLCKSCYDVQRRIPRCTLECPDYLIPHCPQIQKAPYVCNHCQKTKRCLKQLAFYSAQHADQSSQELLVSCRTGINQDPVDIALLDELISPLLKQGQSLAHIYAFHGHEIPCSRRTLYNYIDKGIFSARNIDLRRRVRYKCKPRKTGTRISLAAKKFRIGRTYEDFQKYLKEHPETSVVEMEFITVIPTVHGKRAC</sequence>
<dbReference type="EMBL" id="AP023368">
    <property type="protein sequence ID" value="BCJ98333.1"/>
    <property type="molecule type" value="Genomic_DNA"/>
</dbReference>
<keyword evidence="3" id="KW-1185">Reference proteome</keyword>
<dbReference type="Pfam" id="PF13936">
    <property type="entry name" value="HTH_38"/>
    <property type="match status" value="1"/>
</dbReference>
<gene>
    <name evidence="2" type="ORF">bsdcttw_13740</name>
</gene>
<name>A0A7I8DIP8_9FIRM</name>
<dbReference type="KEGG" id="acht:bsdcttw_13740"/>
<dbReference type="RefSeq" id="WP_225903812.1">
    <property type="nucleotide sequence ID" value="NZ_AP023368.1"/>
</dbReference>
<evidence type="ECO:0000259" key="1">
    <source>
        <dbReference type="Pfam" id="PF13936"/>
    </source>
</evidence>
<dbReference type="InterPro" id="IPR025246">
    <property type="entry name" value="IS30-like_HTH"/>
</dbReference>
<feature type="domain" description="Transposase IS30-like HTH" evidence="1">
    <location>
        <begin position="9"/>
        <end position="50"/>
    </location>
</feature>
<dbReference type="Proteomes" id="UP000515703">
    <property type="component" value="Chromosome"/>
</dbReference>
<reference evidence="2 3" key="2">
    <citation type="submission" date="2020-08" db="EMBL/GenBank/DDBJ databases">
        <authorList>
            <person name="Ueki A."/>
            <person name="Tonouchi A."/>
        </authorList>
    </citation>
    <scope>NUCLEOTIDE SEQUENCE [LARGE SCALE GENOMIC DNA]</scope>
    <source>
        <strain evidence="2 3">CTTW</strain>
    </source>
</reference>
<accession>A0A7I8DIP8</accession>
<protein>
    <recommendedName>
        <fullName evidence="1">Transposase IS30-like HTH domain-containing protein</fullName>
    </recommendedName>
</protein>
<proteinExistence type="predicted"/>